<evidence type="ECO:0000313" key="3">
    <source>
        <dbReference type="Proteomes" id="UP000653730"/>
    </source>
</evidence>
<keyword evidence="1" id="KW-0812">Transmembrane</keyword>
<sequence length="155" mass="18035">MKKIIIGIIVLVITGVIALIFYVLTDKNRDVSGKKPYLNYINRELRVIHPTYLRWDEYDRIYYLPDPDISPESTDLEIPRGAIFRFKKVIHRNKAVSGVSLSLWHGSLTIDNKSQDIILAWGEKHIICLEAPCGYWTYPKAPWQNKADPNKYFID</sequence>
<gene>
    <name evidence="2" type="ORF">IBL28_03965</name>
</gene>
<feature type="transmembrane region" description="Helical" evidence="1">
    <location>
        <begin position="6"/>
        <end position="25"/>
    </location>
</feature>
<keyword evidence="1" id="KW-1133">Transmembrane helix</keyword>
<organism evidence="2 3">
    <name type="scientific">Sinomicrobium weinanense</name>
    <dbReference type="NCBI Taxonomy" id="2842200"/>
    <lineage>
        <taxon>Bacteria</taxon>
        <taxon>Pseudomonadati</taxon>
        <taxon>Bacteroidota</taxon>
        <taxon>Flavobacteriia</taxon>
        <taxon>Flavobacteriales</taxon>
        <taxon>Flavobacteriaceae</taxon>
        <taxon>Sinomicrobium</taxon>
    </lineage>
</organism>
<proteinExistence type="predicted"/>
<comment type="caution">
    <text evidence="2">The sequence shown here is derived from an EMBL/GenBank/DDBJ whole genome shotgun (WGS) entry which is preliminary data.</text>
</comment>
<keyword evidence="1" id="KW-0472">Membrane</keyword>
<keyword evidence="3" id="KW-1185">Reference proteome</keyword>
<name>A0A926JPR1_9FLAO</name>
<accession>A0A926JPR1</accession>
<evidence type="ECO:0000256" key="1">
    <source>
        <dbReference type="SAM" id="Phobius"/>
    </source>
</evidence>
<evidence type="ECO:0000313" key="2">
    <source>
        <dbReference type="EMBL" id="MBC9795109.1"/>
    </source>
</evidence>
<dbReference type="EMBL" id="JACVDC010000006">
    <property type="protein sequence ID" value="MBC9795109.1"/>
    <property type="molecule type" value="Genomic_DNA"/>
</dbReference>
<dbReference type="Proteomes" id="UP000653730">
    <property type="component" value="Unassembled WGS sequence"/>
</dbReference>
<dbReference type="RefSeq" id="WP_187964260.1">
    <property type="nucleotide sequence ID" value="NZ_JACVDC010000006.1"/>
</dbReference>
<reference evidence="2 3" key="1">
    <citation type="submission" date="2020-09" db="EMBL/GenBank/DDBJ databases">
        <title>Sinomicrobium weinanense sp. nov., a halophilic bacteria isolated from saline-alkali soil.</title>
        <authorList>
            <person name="Wu P."/>
            <person name="Ren H."/>
            <person name="Mei Y."/>
            <person name="Liang Y."/>
            <person name="Chen Z."/>
        </authorList>
    </citation>
    <scope>NUCLEOTIDE SEQUENCE [LARGE SCALE GENOMIC DNA]</scope>
    <source>
        <strain evidence="2 3">FJxs</strain>
    </source>
</reference>
<dbReference type="AlphaFoldDB" id="A0A926JPR1"/>
<protein>
    <submittedName>
        <fullName evidence="2">Uncharacterized protein</fullName>
    </submittedName>
</protein>